<reference evidence="9" key="1">
    <citation type="submission" date="2020-12" db="EMBL/GenBank/DDBJ databases">
        <authorList>
            <person name="Huq M.A."/>
        </authorList>
    </citation>
    <scope>NUCLEOTIDE SEQUENCE</scope>
    <source>
        <strain evidence="9">MAHUQ-46</strain>
    </source>
</reference>
<evidence type="ECO:0000256" key="1">
    <source>
        <dbReference type="ARBA" id="ARBA00022475"/>
    </source>
</evidence>
<dbReference type="RefSeq" id="WP_199019166.1">
    <property type="nucleotide sequence ID" value="NZ_JAELUP010000035.1"/>
</dbReference>
<name>A0A934J759_9BACL</name>
<accession>A0A934J759</accession>
<dbReference type="SMART" id="SM00793">
    <property type="entry name" value="AgrB"/>
    <property type="match status" value="1"/>
</dbReference>
<dbReference type="GO" id="GO:0006508">
    <property type="term" value="P:proteolysis"/>
    <property type="evidence" value="ECO:0007669"/>
    <property type="project" value="UniProtKB-KW"/>
</dbReference>
<keyword evidence="5" id="KW-0378">Hydrolase</keyword>
<dbReference type="Pfam" id="PF04647">
    <property type="entry name" value="AgrB"/>
    <property type="match status" value="1"/>
</dbReference>
<keyword evidence="1" id="KW-1003">Cell membrane</keyword>
<evidence type="ECO:0000256" key="7">
    <source>
        <dbReference type="ARBA" id="ARBA00023136"/>
    </source>
</evidence>
<keyword evidence="10" id="KW-1185">Reference proteome</keyword>
<gene>
    <name evidence="9" type="ORF">JFN88_09920</name>
</gene>
<keyword evidence="7 8" id="KW-0472">Membrane</keyword>
<dbReference type="GO" id="GO:0008233">
    <property type="term" value="F:peptidase activity"/>
    <property type="evidence" value="ECO:0007669"/>
    <property type="project" value="UniProtKB-KW"/>
</dbReference>
<evidence type="ECO:0000313" key="9">
    <source>
        <dbReference type="EMBL" id="MBJ6361610.1"/>
    </source>
</evidence>
<keyword evidence="6 8" id="KW-1133">Transmembrane helix</keyword>
<organism evidence="9 10">
    <name type="scientific">Paenibacillus roseus</name>
    <dbReference type="NCBI Taxonomy" id="2798579"/>
    <lineage>
        <taxon>Bacteria</taxon>
        <taxon>Bacillati</taxon>
        <taxon>Bacillota</taxon>
        <taxon>Bacilli</taxon>
        <taxon>Bacillales</taxon>
        <taxon>Paenibacillaceae</taxon>
        <taxon>Paenibacillus</taxon>
    </lineage>
</organism>
<keyword evidence="4 8" id="KW-0812">Transmembrane</keyword>
<proteinExistence type="predicted"/>
<keyword evidence="2" id="KW-0673">Quorum sensing</keyword>
<evidence type="ECO:0000256" key="3">
    <source>
        <dbReference type="ARBA" id="ARBA00022670"/>
    </source>
</evidence>
<feature type="transmembrane region" description="Helical" evidence="8">
    <location>
        <begin position="141"/>
        <end position="168"/>
    </location>
</feature>
<feature type="transmembrane region" description="Helical" evidence="8">
    <location>
        <begin position="79"/>
        <end position="96"/>
    </location>
</feature>
<dbReference type="Proteomes" id="UP000640274">
    <property type="component" value="Unassembled WGS sequence"/>
</dbReference>
<dbReference type="GO" id="GO:0009372">
    <property type="term" value="P:quorum sensing"/>
    <property type="evidence" value="ECO:0007669"/>
    <property type="project" value="UniProtKB-KW"/>
</dbReference>
<dbReference type="GO" id="GO:0016020">
    <property type="term" value="C:membrane"/>
    <property type="evidence" value="ECO:0007669"/>
    <property type="project" value="InterPro"/>
</dbReference>
<dbReference type="AlphaFoldDB" id="A0A934J759"/>
<feature type="transmembrane region" description="Helical" evidence="8">
    <location>
        <begin position="102"/>
        <end position="120"/>
    </location>
</feature>
<evidence type="ECO:0000256" key="6">
    <source>
        <dbReference type="ARBA" id="ARBA00022989"/>
    </source>
</evidence>
<evidence type="ECO:0000256" key="8">
    <source>
        <dbReference type="SAM" id="Phobius"/>
    </source>
</evidence>
<evidence type="ECO:0000256" key="2">
    <source>
        <dbReference type="ARBA" id="ARBA00022654"/>
    </source>
</evidence>
<sequence length="176" mass="19341">MIDSLAEKLAIAIKKTNEKDTVSVGVMKYALIIVINFLIPYTSALMIGLISGKFAETALSVLALILVRAVSGGYHFQSSTVCSIVTMLVAAAPPHIPLPEGWNVFITAVSFILFAIFAPANIKGYARMPEKYFPLMKVISLFIVGSNFFFQLPVFTMIFIIQALSLLFTNKKEVRT</sequence>
<evidence type="ECO:0000256" key="4">
    <source>
        <dbReference type="ARBA" id="ARBA00022692"/>
    </source>
</evidence>
<feature type="transmembrane region" description="Helical" evidence="8">
    <location>
        <begin position="21"/>
        <end position="39"/>
    </location>
</feature>
<dbReference type="InterPro" id="IPR006741">
    <property type="entry name" value="AgrB"/>
</dbReference>
<evidence type="ECO:0000313" key="10">
    <source>
        <dbReference type="Proteomes" id="UP000640274"/>
    </source>
</evidence>
<protein>
    <submittedName>
        <fullName evidence="9">Accessory gene regulator B family protein</fullName>
    </submittedName>
</protein>
<comment type="caution">
    <text evidence="9">The sequence shown here is derived from an EMBL/GenBank/DDBJ whole genome shotgun (WGS) entry which is preliminary data.</text>
</comment>
<feature type="transmembrane region" description="Helical" evidence="8">
    <location>
        <begin position="45"/>
        <end position="67"/>
    </location>
</feature>
<evidence type="ECO:0000256" key="5">
    <source>
        <dbReference type="ARBA" id="ARBA00022801"/>
    </source>
</evidence>
<keyword evidence="3" id="KW-0645">Protease</keyword>
<dbReference type="EMBL" id="JAELUP010000035">
    <property type="protein sequence ID" value="MBJ6361610.1"/>
    <property type="molecule type" value="Genomic_DNA"/>
</dbReference>